<feature type="transmembrane region" description="Helical" evidence="8">
    <location>
        <begin position="151"/>
        <end position="168"/>
    </location>
</feature>
<accession>A0ABS4R9N1</accession>
<evidence type="ECO:0000256" key="1">
    <source>
        <dbReference type="ARBA" id="ARBA00004651"/>
    </source>
</evidence>
<keyword evidence="4" id="KW-1003">Cell membrane</keyword>
<dbReference type="Gene3D" id="1.25.40.600">
    <property type="match status" value="1"/>
</dbReference>
<keyword evidence="3" id="KW-0813">Transport</keyword>
<comment type="subcellular location">
    <subcellularLocation>
        <location evidence="1">Cell membrane</location>
        <topology evidence="1">Multi-pass membrane protein</topology>
    </subcellularLocation>
</comment>
<comment type="similarity">
    <text evidence="2">Belongs to the AmiS/UreI family.</text>
</comment>
<keyword evidence="7 8" id="KW-0472">Membrane</keyword>
<evidence type="ECO:0000256" key="4">
    <source>
        <dbReference type="ARBA" id="ARBA00022475"/>
    </source>
</evidence>
<dbReference type="RefSeq" id="WP_066394753.1">
    <property type="nucleotide sequence ID" value="NZ_JAGIKZ010000001.1"/>
</dbReference>
<keyword evidence="6 8" id="KW-1133">Transmembrane helix</keyword>
<organism evidence="9 10">
    <name type="scientific">Cytobacillus eiseniae</name>
    <dbReference type="NCBI Taxonomy" id="762947"/>
    <lineage>
        <taxon>Bacteria</taxon>
        <taxon>Bacillati</taxon>
        <taxon>Bacillota</taxon>
        <taxon>Bacilli</taxon>
        <taxon>Bacillales</taxon>
        <taxon>Bacillaceae</taxon>
        <taxon>Cytobacillus</taxon>
    </lineage>
</organism>
<keyword evidence="10" id="KW-1185">Reference proteome</keyword>
<dbReference type="Proteomes" id="UP001519293">
    <property type="component" value="Unassembled WGS sequence"/>
</dbReference>
<evidence type="ECO:0000313" key="9">
    <source>
        <dbReference type="EMBL" id="MBP2239600.1"/>
    </source>
</evidence>
<feature type="transmembrane region" description="Helical" evidence="8">
    <location>
        <begin position="29"/>
        <end position="49"/>
    </location>
</feature>
<dbReference type="InterPro" id="IPR003211">
    <property type="entry name" value="AmiSUreI_transpt"/>
</dbReference>
<feature type="transmembrane region" description="Helical" evidence="8">
    <location>
        <begin position="6"/>
        <end position="22"/>
    </location>
</feature>
<evidence type="ECO:0000256" key="7">
    <source>
        <dbReference type="ARBA" id="ARBA00023136"/>
    </source>
</evidence>
<evidence type="ECO:0000256" key="5">
    <source>
        <dbReference type="ARBA" id="ARBA00022692"/>
    </source>
</evidence>
<protein>
    <submittedName>
        <fullName evidence="9">Membrane protein</fullName>
    </submittedName>
</protein>
<comment type="caution">
    <text evidence="9">The sequence shown here is derived from an EMBL/GenBank/DDBJ whole genome shotgun (WGS) entry which is preliminary data.</text>
</comment>
<sequence length="206" mass="22978">MGTIGLFLSGATLFLNSLMLLGKANGKSVAVFNLFIGTLQVVTPFYLILVSDQSSLSIFNYGVTYLFGFTFLYFGVITLKGYDGNGLGWFSLWISIITIVYAIVAITRSQDVLGMLTWIHWSFLWLLFFLTMTMKKAIDNFVGMVAQIQSWLTLTIPSLFSMLGIMEITWIRNLLIGALILSIFIFIGSAWTLRKKTAINAGPVHN</sequence>
<reference evidence="9 10" key="1">
    <citation type="submission" date="2021-03" db="EMBL/GenBank/DDBJ databases">
        <title>Genomic Encyclopedia of Type Strains, Phase IV (KMG-IV): sequencing the most valuable type-strain genomes for metagenomic binning, comparative biology and taxonomic classification.</title>
        <authorList>
            <person name="Goeker M."/>
        </authorList>
    </citation>
    <scope>NUCLEOTIDE SEQUENCE [LARGE SCALE GENOMIC DNA]</scope>
    <source>
        <strain evidence="9 10">DSM 26675</strain>
    </source>
</reference>
<proteinExistence type="inferred from homology"/>
<dbReference type="Pfam" id="PF02293">
    <property type="entry name" value="AmiS_UreI"/>
    <property type="match status" value="1"/>
</dbReference>
<dbReference type="InterPro" id="IPR038523">
    <property type="entry name" value="AmiSUreI_transpt_sf"/>
</dbReference>
<name>A0ABS4R9N1_9BACI</name>
<evidence type="ECO:0000256" key="3">
    <source>
        <dbReference type="ARBA" id="ARBA00022448"/>
    </source>
</evidence>
<feature type="transmembrane region" description="Helical" evidence="8">
    <location>
        <begin position="174"/>
        <end position="193"/>
    </location>
</feature>
<evidence type="ECO:0000256" key="8">
    <source>
        <dbReference type="SAM" id="Phobius"/>
    </source>
</evidence>
<feature type="transmembrane region" description="Helical" evidence="8">
    <location>
        <begin position="86"/>
        <end position="106"/>
    </location>
</feature>
<dbReference type="EMBL" id="JAGIKZ010000001">
    <property type="protein sequence ID" value="MBP2239600.1"/>
    <property type="molecule type" value="Genomic_DNA"/>
</dbReference>
<feature type="transmembrane region" description="Helical" evidence="8">
    <location>
        <begin position="61"/>
        <end position="79"/>
    </location>
</feature>
<evidence type="ECO:0000256" key="6">
    <source>
        <dbReference type="ARBA" id="ARBA00022989"/>
    </source>
</evidence>
<keyword evidence="5 8" id="KW-0812">Transmembrane</keyword>
<evidence type="ECO:0000256" key="2">
    <source>
        <dbReference type="ARBA" id="ARBA00010068"/>
    </source>
</evidence>
<evidence type="ECO:0000313" key="10">
    <source>
        <dbReference type="Proteomes" id="UP001519293"/>
    </source>
</evidence>
<feature type="transmembrane region" description="Helical" evidence="8">
    <location>
        <begin position="112"/>
        <end position="130"/>
    </location>
</feature>
<gene>
    <name evidence="9" type="ORF">J2Z40_000153</name>
</gene>